<evidence type="ECO:0000259" key="3">
    <source>
        <dbReference type="Pfam" id="PF09972"/>
    </source>
</evidence>
<dbReference type="EMBL" id="AZDY01000038">
    <property type="protein sequence ID" value="KRK82754.1"/>
    <property type="molecule type" value="Genomic_DNA"/>
</dbReference>
<feature type="transmembrane region" description="Helical" evidence="1">
    <location>
        <begin position="260"/>
        <end position="281"/>
    </location>
</feature>
<feature type="transmembrane region" description="Helical" evidence="1">
    <location>
        <begin position="422"/>
        <end position="441"/>
    </location>
</feature>
<organism evidence="5 6">
    <name type="scientific">Companilactobacillus bobalius DSM 19674</name>
    <dbReference type="NCBI Taxonomy" id="1423788"/>
    <lineage>
        <taxon>Bacteria</taxon>
        <taxon>Bacillati</taxon>
        <taxon>Bacillota</taxon>
        <taxon>Bacilli</taxon>
        <taxon>Lactobacillales</taxon>
        <taxon>Lactobacillaceae</taxon>
        <taxon>Companilactobacillus</taxon>
        <taxon>Companilactobacillus bobalius</taxon>
    </lineage>
</organism>
<dbReference type="InterPro" id="IPR018702">
    <property type="entry name" value="DUF2207"/>
</dbReference>
<keyword evidence="6" id="KW-1185">Reference proteome</keyword>
<keyword evidence="1" id="KW-0812">Transmembrane</keyword>
<dbReference type="OrthoDB" id="2138002at2"/>
<dbReference type="PATRIC" id="fig|1423788.3.peg.2837"/>
<keyword evidence="1" id="KW-1133">Transmembrane helix</keyword>
<feature type="chain" id="PRO_5039384091" evidence="2">
    <location>
        <begin position="27"/>
        <end position="599"/>
    </location>
</feature>
<dbReference type="AlphaFoldDB" id="A0A0R1KRP8"/>
<accession>A0A0R1KRP8</accession>
<gene>
    <name evidence="5" type="ORF">FC78_GL002766</name>
</gene>
<evidence type="ECO:0000313" key="6">
    <source>
        <dbReference type="Proteomes" id="UP000051515"/>
    </source>
</evidence>
<evidence type="ECO:0000313" key="5">
    <source>
        <dbReference type="EMBL" id="KRK82754.1"/>
    </source>
</evidence>
<evidence type="ECO:0000256" key="2">
    <source>
        <dbReference type="SAM" id="SignalP"/>
    </source>
</evidence>
<feature type="transmembrane region" description="Helical" evidence="1">
    <location>
        <begin position="447"/>
        <end position="466"/>
    </location>
</feature>
<dbReference type="Pfam" id="PF09972">
    <property type="entry name" value="DUF2207"/>
    <property type="match status" value="1"/>
</dbReference>
<evidence type="ECO:0000256" key="1">
    <source>
        <dbReference type="SAM" id="Phobius"/>
    </source>
</evidence>
<feature type="domain" description="DUF2207" evidence="3">
    <location>
        <begin position="35"/>
        <end position="219"/>
    </location>
</feature>
<sequence>MGDQMKKLVGLLFAFLAIFLAFQTTTDVKADKFTVKNYDVTVDIKKDGNADLTQKIVYDFQGDYHGVYYNQDLKGIKGASDPVVTYNNGSGAKTLVNNDSNQNNTVRVTRTDNSMDMKVYHAVDSEMVTYTYKYQLYGVITNYLDTAELNWKIIGNGWDNDLNNIKLTLNFPKKNITQLQAWTHGLLSGHTEVDKKNGQVVMTLDELPANQSVESHIIFPVTVTADNKNIVNKKAKARILAAEKSKAEAANARRQREKNFYWIMMAIAGVFIVIIYLYQFIKLRKNPGQKHQIPTPLHHFFDEPEFIPSFTEIILDRQSKANSNSLTADLLNEVGYRRMKIDKIGKDYQITALVPPTNEFFKYLIDKIGDGKSVRLKDIRKFARSNDDKMTKKFDKWAKDAAKGREKYLDLGNMNLVDSFKVATIAVDIILGIMLMISLILSSTVLLSGAILVVIGLVAWIPYVIVKKKITPYTNLGEEEVNKIRAFKRMLEDIDDIKMAEVGDIILWERFLPYAVIFGVSDKVIKALKVNFGADVVNNSAIAYYYIGSSSFLNSNTGFQTAFTGAISAGGSSSISGGSGGFSGGSSGGFGGGSGGGAF</sequence>
<comment type="caution">
    <text evidence="5">The sequence shown here is derived from an EMBL/GenBank/DDBJ whole genome shotgun (WGS) entry which is preliminary data.</text>
</comment>
<dbReference type="Proteomes" id="UP000051515">
    <property type="component" value="Unassembled WGS sequence"/>
</dbReference>
<evidence type="ECO:0000259" key="4">
    <source>
        <dbReference type="Pfam" id="PF20990"/>
    </source>
</evidence>
<dbReference type="Pfam" id="PF20990">
    <property type="entry name" value="DUF2207_C"/>
    <property type="match status" value="1"/>
</dbReference>
<keyword evidence="1" id="KW-0472">Membrane</keyword>
<feature type="domain" description="Predicted membrane protein YciQ-like C-terminal" evidence="4">
    <location>
        <begin position="299"/>
        <end position="528"/>
    </location>
</feature>
<dbReference type="STRING" id="1423788.FC78_GL002766"/>
<reference evidence="5 6" key="1">
    <citation type="journal article" date="2015" name="Genome Announc.">
        <title>Expanding the biotechnology potential of lactobacilli through comparative genomics of 213 strains and associated genera.</title>
        <authorList>
            <person name="Sun Z."/>
            <person name="Harris H.M."/>
            <person name="McCann A."/>
            <person name="Guo C."/>
            <person name="Argimon S."/>
            <person name="Zhang W."/>
            <person name="Yang X."/>
            <person name="Jeffery I.B."/>
            <person name="Cooney J.C."/>
            <person name="Kagawa T.F."/>
            <person name="Liu W."/>
            <person name="Song Y."/>
            <person name="Salvetti E."/>
            <person name="Wrobel A."/>
            <person name="Rasinkangas P."/>
            <person name="Parkhill J."/>
            <person name="Rea M.C."/>
            <person name="O'Sullivan O."/>
            <person name="Ritari J."/>
            <person name="Douillard F.P."/>
            <person name="Paul Ross R."/>
            <person name="Yang R."/>
            <person name="Briner A.E."/>
            <person name="Felis G.E."/>
            <person name="de Vos W.M."/>
            <person name="Barrangou R."/>
            <person name="Klaenhammer T.R."/>
            <person name="Caufield P.W."/>
            <person name="Cui Y."/>
            <person name="Zhang H."/>
            <person name="O'Toole P.W."/>
        </authorList>
    </citation>
    <scope>NUCLEOTIDE SEQUENCE [LARGE SCALE GENOMIC DNA]</scope>
    <source>
        <strain evidence="5 6">DSM 19674</strain>
    </source>
</reference>
<proteinExistence type="predicted"/>
<dbReference type="InterPro" id="IPR048389">
    <property type="entry name" value="YciQ-like_C"/>
</dbReference>
<feature type="signal peptide" evidence="2">
    <location>
        <begin position="1"/>
        <end position="26"/>
    </location>
</feature>
<name>A0A0R1KRP8_9LACO</name>
<protein>
    <submittedName>
        <fullName evidence="5">Integral membrane protein</fullName>
    </submittedName>
</protein>
<keyword evidence="2" id="KW-0732">Signal</keyword>